<protein>
    <recommendedName>
        <fullName evidence="1">FAR1 domain-containing protein</fullName>
    </recommendedName>
</protein>
<dbReference type="OrthoDB" id="3032185at2759"/>
<comment type="caution">
    <text evidence="2">The sequence shown here is derived from an EMBL/GenBank/DDBJ whole genome shotgun (WGS) entry which is preliminary data.</text>
</comment>
<dbReference type="InterPro" id="IPR004330">
    <property type="entry name" value="FAR1_DNA_bnd_dom"/>
</dbReference>
<feature type="domain" description="FAR1" evidence="1">
    <location>
        <begin position="129"/>
        <end position="210"/>
    </location>
</feature>
<proteinExistence type="predicted"/>
<dbReference type="Proteomes" id="UP000724874">
    <property type="component" value="Unassembled WGS sequence"/>
</dbReference>
<keyword evidence="3" id="KW-1185">Reference proteome</keyword>
<dbReference type="PANTHER" id="PTHR47718:SF17">
    <property type="entry name" value="PROTEIN FAR1-RELATED SEQUENCE 5-LIKE"/>
    <property type="match status" value="1"/>
</dbReference>
<dbReference type="PANTHER" id="PTHR47718">
    <property type="entry name" value="OS01G0519700 PROTEIN"/>
    <property type="match status" value="1"/>
</dbReference>
<dbReference type="EMBL" id="JADNYJ010000181">
    <property type="protein sequence ID" value="KAF8876527.1"/>
    <property type="molecule type" value="Genomic_DNA"/>
</dbReference>
<evidence type="ECO:0000313" key="3">
    <source>
        <dbReference type="Proteomes" id="UP000724874"/>
    </source>
</evidence>
<organism evidence="2 3">
    <name type="scientific">Gymnopilus junonius</name>
    <name type="common">Spectacular rustgill mushroom</name>
    <name type="synonym">Gymnopilus spectabilis subsp. junonius</name>
    <dbReference type="NCBI Taxonomy" id="109634"/>
    <lineage>
        <taxon>Eukaryota</taxon>
        <taxon>Fungi</taxon>
        <taxon>Dikarya</taxon>
        <taxon>Basidiomycota</taxon>
        <taxon>Agaricomycotina</taxon>
        <taxon>Agaricomycetes</taxon>
        <taxon>Agaricomycetidae</taxon>
        <taxon>Agaricales</taxon>
        <taxon>Agaricineae</taxon>
        <taxon>Hymenogastraceae</taxon>
        <taxon>Gymnopilus</taxon>
    </lineage>
</organism>
<dbReference type="Pfam" id="PF03101">
    <property type="entry name" value="FAR1"/>
    <property type="match status" value="1"/>
</dbReference>
<evidence type="ECO:0000259" key="1">
    <source>
        <dbReference type="Pfam" id="PF03101"/>
    </source>
</evidence>
<reference evidence="2" key="1">
    <citation type="submission" date="2020-11" db="EMBL/GenBank/DDBJ databases">
        <authorList>
            <consortium name="DOE Joint Genome Institute"/>
            <person name="Ahrendt S."/>
            <person name="Riley R."/>
            <person name="Andreopoulos W."/>
            <person name="LaButti K."/>
            <person name="Pangilinan J."/>
            <person name="Ruiz-duenas F.J."/>
            <person name="Barrasa J.M."/>
            <person name="Sanchez-Garcia M."/>
            <person name="Camarero S."/>
            <person name="Miyauchi S."/>
            <person name="Serrano A."/>
            <person name="Linde D."/>
            <person name="Babiker R."/>
            <person name="Drula E."/>
            <person name="Ayuso-Fernandez I."/>
            <person name="Pacheco R."/>
            <person name="Padilla G."/>
            <person name="Ferreira P."/>
            <person name="Barriuso J."/>
            <person name="Kellner H."/>
            <person name="Castanera R."/>
            <person name="Alfaro M."/>
            <person name="Ramirez L."/>
            <person name="Pisabarro A.G."/>
            <person name="Kuo A."/>
            <person name="Tritt A."/>
            <person name="Lipzen A."/>
            <person name="He G."/>
            <person name="Yan M."/>
            <person name="Ng V."/>
            <person name="Cullen D."/>
            <person name="Martin F."/>
            <person name="Rosso M.-N."/>
            <person name="Henrissat B."/>
            <person name="Hibbett D."/>
            <person name="Martinez A.T."/>
            <person name="Grigoriev I.V."/>
        </authorList>
    </citation>
    <scope>NUCLEOTIDE SEQUENCE</scope>
    <source>
        <strain evidence="2">AH 44721</strain>
    </source>
</reference>
<accession>A0A9P5N9I1</accession>
<dbReference type="AlphaFoldDB" id="A0A9P5N9I1"/>
<evidence type="ECO:0000313" key="2">
    <source>
        <dbReference type="EMBL" id="KAF8876527.1"/>
    </source>
</evidence>
<sequence>MKKNALSKPKVKLELESDSEVEFIESISFRKESKLSNTIKQESVIDLSATPPKPCPTSLDVISLSVTPPRPCPTSSLDVIDLCLTLDWKPVAIDIKPDKVKPAPGIIKINSIFNSLEDAQAAIYAQEERLGHIWRRAQSKSDDNGVIKKMTFRCNHYDDHKPVHSIKIDPSDHREGKSIRTGCKAHVNVNRISASNMWHITLINWDHNHSPAIPDGAPIHCHPTIEQRQIVSGLATSASHNFSHGQLDAILKVQTGTSLEPCQIAQYPLDISVSIDSHGSSCNLWYCFHAIKDQEHHNWVLKCHLESAASVAEVLPTSEHFFCIQHLDGNVDQNLHHAIPSDDWQSFKNTFWDAYHAVSPEEFDKLYPCRRQWAWAFTSHKFTCGVQTNGRVEVKNRVTKAFGGPKKSLKQLFDALNERTDGQDVKELIWVRDVST</sequence>
<gene>
    <name evidence="2" type="ORF">CPB84DRAFT_1852938</name>
</gene>
<name>A0A9P5N9I1_GYMJU</name>